<evidence type="ECO:0000313" key="2">
    <source>
        <dbReference type="EMBL" id="SVB08983.1"/>
    </source>
</evidence>
<protein>
    <recommendedName>
        <fullName evidence="1">DUF2087 domain-containing protein</fullName>
    </recommendedName>
</protein>
<proteinExistence type="predicted"/>
<dbReference type="Pfam" id="PF09860">
    <property type="entry name" value="DUF2087"/>
    <property type="match status" value="1"/>
</dbReference>
<dbReference type="EMBL" id="UINC01028278">
    <property type="protein sequence ID" value="SVB08983.1"/>
    <property type="molecule type" value="Genomic_DNA"/>
</dbReference>
<name>A0A382B6U1_9ZZZZ</name>
<organism evidence="2">
    <name type="scientific">marine metagenome</name>
    <dbReference type="NCBI Taxonomy" id="408172"/>
    <lineage>
        <taxon>unclassified sequences</taxon>
        <taxon>metagenomes</taxon>
        <taxon>ecological metagenomes</taxon>
    </lineage>
</organism>
<feature type="domain" description="DUF2087" evidence="1">
    <location>
        <begin position="11"/>
        <end position="79"/>
    </location>
</feature>
<reference evidence="2" key="1">
    <citation type="submission" date="2018-05" db="EMBL/GenBank/DDBJ databases">
        <authorList>
            <person name="Lanie J.A."/>
            <person name="Ng W.-L."/>
            <person name="Kazmierczak K.M."/>
            <person name="Andrzejewski T.M."/>
            <person name="Davidsen T.M."/>
            <person name="Wayne K.J."/>
            <person name="Tettelin H."/>
            <person name="Glass J.I."/>
            <person name="Rusch D."/>
            <person name="Podicherti R."/>
            <person name="Tsui H.-C.T."/>
            <person name="Winkler M.E."/>
        </authorList>
    </citation>
    <scope>NUCLEOTIDE SEQUENCE</scope>
</reference>
<sequence length="83" mass="10092">MNKLINEFDEIIRWPKKPSVKKIVINWLSNKFNGEIKYSEKEVNEILDRHHSFNDIALLRRELISRKFLSRKDDGSEYWKTNK</sequence>
<dbReference type="AlphaFoldDB" id="A0A382B6U1"/>
<gene>
    <name evidence="2" type="ORF">METZ01_LOCUS161837</name>
</gene>
<evidence type="ECO:0000259" key="1">
    <source>
        <dbReference type="Pfam" id="PF09860"/>
    </source>
</evidence>
<dbReference type="InterPro" id="IPR018656">
    <property type="entry name" value="DUF2087"/>
</dbReference>
<accession>A0A382B6U1</accession>